<protein>
    <recommendedName>
        <fullName evidence="4">Flagellar assembly factor FliW</fullName>
    </recommendedName>
</protein>
<reference evidence="6" key="1">
    <citation type="submission" date="2016-10" db="EMBL/GenBank/DDBJ databases">
        <authorList>
            <person name="Varghese N."/>
            <person name="Submissions S."/>
        </authorList>
    </citation>
    <scope>NUCLEOTIDE SEQUENCE [LARGE SCALE GENOMIC DNA]</scope>
    <source>
        <strain evidence="6">DSM 173</strain>
    </source>
</reference>
<dbReference type="InterPro" id="IPR003775">
    <property type="entry name" value="Flagellar_assembly_factor_FliW"/>
</dbReference>
<sequence>MNDSTTVSELNLPATVTFPTGIPGFESLTAYRLTHSETEVGYVFRLRAEADAEVEFTLVDPRLYALNYVLELDDAEQAQLQADDPTEIMVLLMVWKDASAPAAQGLNANIGGPILINIEKGLGIQKLIDQPRFEFSDQPHAECSISN</sequence>
<keyword evidence="4" id="KW-0143">Chaperone</keyword>
<dbReference type="EMBL" id="FNOW01000023">
    <property type="protein sequence ID" value="SDX98708.1"/>
    <property type="molecule type" value="Genomic_DNA"/>
</dbReference>
<dbReference type="PANTHER" id="PTHR39190">
    <property type="entry name" value="FLAGELLAR ASSEMBLY FACTOR FLIW"/>
    <property type="match status" value="1"/>
</dbReference>
<comment type="function">
    <text evidence="4">Acts as an anti-CsrA protein, binds CsrA and prevents it from repressing translation of its target genes, one of which is flagellin. Binds to flagellin and participates in the assembly of the flagellum.</text>
</comment>
<keyword evidence="2 4" id="KW-1005">Bacterial flagellum biogenesis</keyword>
<dbReference type="PANTHER" id="PTHR39190:SF1">
    <property type="entry name" value="FLAGELLAR ASSEMBLY FACTOR FLIW"/>
    <property type="match status" value="1"/>
</dbReference>
<dbReference type="GO" id="GO:0044780">
    <property type="term" value="P:bacterial-type flagellum assembly"/>
    <property type="evidence" value="ECO:0007669"/>
    <property type="project" value="UniProtKB-UniRule"/>
</dbReference>
<proteinExistence type="inferred from homology"/>
<organism evidence="5 6">
    <name type="scientific">Allochromatium warmingii</name>
    <name type="common">Chromatium warmingii</name>
    <dbReference type="NCBI Taxonomy" id="61595"/>
    <lineage>
        <taxon>Bacteria</taxon>
        <taxon>Pseudomonadati</taxon>
        <taxon>Pseudomonadota</taxon>
        <taxon>Gammaproteobacteria</taxon>
        <taxon>Chromatiales</taxon>
        <taxon>Chromatiaceae</taxon>
        <taxon>Allochromatium</taxon>
    </lineage>
</organism>
<dbReference type="AlphaFoldDB" id="A0A1H3G7T4"/>
<dbReference type="SUPFAM" id="SSF141457">
    <property type="entry name" value="BH3618-like"/>
    <property type="match status" value="1"/>
</dbReference>
<accession>A0A1H3G7T4</accession>
<dbReference type="GO" id="GO:0006417">
    <property type="term" value="P:regulation of translation"/>
    <property type="evidence" value="ECO:0007669"/>
    <property type="project" value="UniProtKB-KW"/>
</dbReference>
<dbReference type="Proteomes" id="UP000198672">
    <property type="component" value="Unassembled WGS sequence"/>
</dbReference>
<keyword evidence="3 4" id="KW-0810">Translation regulation</keyword>
<dbReference type="Pfam" id="PF02623">
    <property type="entry name" value="FliW"/>
    <property type="match status" value="1"/>
</dbReference>
<evidence type="ECO:0000256" key="4">
    <source>
        <dbReference type="HAMAP-Rule" id="MF_01185"/>
    </source>
</evidence>
<evidence type="ECO:0000313" key="5">
    <source>
        <dbReference type="EMBL" id="SDX98708.1"/>
    </source>
</evidence>
<comment type="similarity">
    <text evidence="4">Belongs to the FliW family.</text>
</comment>
<keyword evidence="1 4" id="KW-0963">Cytoplasm</keyword>
<evidence type="ECO:0000256" key="2">
    <source>
        <dbReference type="ARBA" id="ARBA00022795"/>
    </source>
</evidence>
<comment type="subcellular location">
    <subcellularLocation>
        <location evidence="4">Cytoplasm</location>
    </subcellularLocation>
</comment>
<evidence type="ECO:0000313" key="6">
    <source>
        <dbReference type="Proteomes" id="UP000198672"/>
    </source>
</evidence>
<dbReference type="InterPro" id="IPR024046">
    <property type="entry name" value="Flagellar_assmbl_FliW_dom_sf"/>
</dbReference>
<dbReference type="OrthoDB" id="9801235at2"/>
<evidence type="ECO:0000256" key="3">
    <source>
        <dbReference type="ARBA" id="ARBA00022845"/>
    </source>
</evidence>
<keyword evidence="6" id="KW-1185">Reference proteome</keyword>
<dbReference type="Gene3D" id="2.30.290.10">
    <property type="entry name" value="BH3618-like"/>
    <property type="match status" value="1"/>
</dbReference>
<dbReference type="GO" id="GO:0005737">
    <property type="term" value="C:cytoplasm"/>
    <property type="evidence" value="ECO:0007669"/>
    <property type="project" value="UniProtKB-SubCell"/>
</dbReference>
<dbReference type="HAMAP" id="MF_01185">
    <property type="entry name" value="FliW"/>
    <property type="match status" value="1"/>
</dbReference>
<dbReference type="RefSeq" id="WP_091333819.1">
    <property type="nucleotide sequence ID" value="NZ_FNOW01000023.1"/>
</dbReference>
<dbReference type="STRING" id="61595.SAMN05421644_1235"/>
<keyword evidence="5" id="KW-0282">Flagellum</keyword>
<comment type="subunit">
    <text evidence="4">Interacts with translational regulator CsrA and flagellin(s).</text>
</comment>
<evidence type="ECO:0000256" key="1">
    <source>
        <dbReference type="ARBA" id="ARBA00022490"/>
    </source>
</evidence>
<keyword evidence="5" id="KW-0966">Cell projection</keyword>
<keyword evidence="5" id="KW-0969">Cilium</keyword>
<gene>
    <name evidence="4" type="primary">fliW</name>
    <name evidence="5" type="ORF">SAMN05421644_1235</name>
</gene>
<name>A0A1H3G7T4_ALLWA</name>